<dbReference type="InterPro" id="IPR051257">
    <property type="entry name" value="Diverse_CBS-Domain"/>
</dbReference>
<reference evidence="4 5" key="1">
    <citation type="submission" date="2016-11" db="EMBL/GenBank/DDBJ databases">
        <authorList>
            <person name="Jaros S."/>
            <person name="Januszkiewicz K."/>
            <person name="Wedrychowicz H."/>
        </authorList>
    </citation>
    <scope>NUCLEOTIDE SEQUENCE [LARGE SCALE GENOMIC DNA]</scope>
    <source>
        <strain evidence="4 5">DSM 22330</strain>
    </source>
</reference>
<dbReference type="Gene3D" id="3.10.580.10">
    <property type="entry name" value="CBS-domain"/>
    <property type="match status" value="1"/>
</dbReference>
<name>A0A1K2H5R8_9LACT</name>
<dbReference type="OrthoDB" id="2375431at2"/>
<evidence type="ECO:0000256" key="1">
    <source>
        <dbReference type="ARBA" id="ARBA00023122"/>
    </source>
</evidence>
<organism evidence="4 5">
    <name type="scientific">Pseudolactococcus chungangensis CAU 28 = DSM 22330</name>
    <dbReference type="NCBI Taxonomy" id="1122154"/>
    <lineage>
        <taxon>Bacteria</taxon>
        <taxon>Bacillati</taxon>
        <taxon>Bacillota</taxon>
        <taxon>Bacilli</taxon>
        <taxon>Lactobacillales</taxon>
        <taxon>Streptococcaceae</taxon>
        <taxon>Pseudolactococcus</taxon>
    </lineage>
</organism>
<dbReference type="Proteomes" id="UP000185655">
    <property type="component" value="Unassembled WGS sequence"/>
</dbReference>
<protein>
    <submittedName>
        <fullName evidence="4">CBS domain-containing protein</fullName>
    </submittedName>
</protein>
<proteinExistence type="predicted"/>
<evidence type="ECO:0000256" key="2">
    <source>
        <dbReference type="PROSITE-ProRule" id="PRU00703"/>
    </source>
</evidence>
<dbReference type="PANTHER" id="PTHR43080">
    <property type="entry name" value="CBS DOMAIN-CONTAINING PROTEIN CBSX3, MITOCHONDRIAL"/>
    <property type="match status" value="1"/>
</dbReference>
<dbReference type="EMBL" id="FPKS01000001">
    <property type="protein sequence ID" value="SFZ70651.1"/>
    <property type="molecule type" value="Genomic_DNA"/>
</dbReference>
<evidence type="ECO:0000313" key="4">
    <source>
        <dbReference type="EMBL" id="SFZ70651.1"/>
    </source>
</evidence>
<feature type="domain" description="CBS" evidence="3">
    <location>
        <begin position="18"/>
        <end position="78"/>
    </location>
</feature>
<dbReference type="RefSeq" id="WP_031365543.1">
    <property type="nucleotide sequence ID" value="NZ_FPKS01000001.1"/>
</dbReference>
<sequence length="155" mass="18117">MIDKNIECFFMKQSDTFLKPASEVAVLLDEHNISHAKILLSQYKYSKVPVVNEKREFVGILGWTDIINFEMQHDFFYEKSDRTPISKIVNKDIDTVQKDYELEDILHLLVGEPFLPVLKGTEFYGIIPRQEILKAVNAFAHTFTKDYEIIERTND</sequence>
<dbReference type="NCBIfam" id="NF041630">
    <property type="entry name" value="CBS_CbpB"/>
    <property type="match status" value="1"/>
</dbReference>
<dbReference type="SUPFAM" id="SSF54631">
    <property type="entry name" value="CBS-domain pair"/>
    <property type="match status" value="1"/>
</dbReference>
<accession>A0A1K2H5R8</accession>
<dbReference type="Pfam" id="PF00571">
    <property type="entry name" value="CBS"/>
    <property type="match status" value="2"/>
</dbReference>
<evidence type="ECO:0000313" key="5">
    <source>
        <dbReference type="Proteomes" id="UP000185655"/>
    </source>
</evidence>
<dbReference type="STRING" id="1122154.SAMN02746068_00277"/>
<dbReference type="AlphaFoldDB" id="A0A1K2H5R8"/>
<dbReference type="InterPro" id="IPR046342">
    <property type="entry name" value="CBS_dom_sf"/>
</dbReference>
<dbReference type="InterPro" id="IPR048125">
    <property type="entry name" value="CBS_CbpB"/>
</dbReference>
<evidence type="ECO:0000259" key="3">
    <source>
        <dbReference type="PROSITE" id="PS51371"/>
    </source>
</evidence>
<keyword evidence="1 2" id="KW-0129">CBS domain</keyword>
<dbReference type="InterPro" id="IPR000644">
    <property type="entry name" value="CBS_dom"/>
</dbReference>
<dbReference type="PROSITE" id="PS51371">
    <property type="entry name" value="CBS"/>
    <property type="match status" value="1"/>
</dbReference>
<gene>
    <name evidence="4" type="ORF">SAMN02746068_00277</name>
</gene>
<dbReference type="PANTHER" id="PTHR43080:SF2">
    <property type="entry name" value="CBS DOMAIN-CONTAINING PROTEIN"/>
    <property type="match status" value="1"/>
</dbReference>